<dbReference type="Gene3D" id="3.60.15.10">
    <property type="entry name" value="Ribonuclease Z/Hydroxyacylglutathione hydrolase-like"/>
    <property type="match status" value="1"/>
</dbReference>
<evidence type="ECO:0000313" key="4">
    <source>
        <dbReference type="Proteomes" id="UP000228635"/>
    </source>
</evidence>
<reference evidence="4" key="1">
    <citation type="submission" date="2017-09" db="EMBL/GenBank/DDBJ databases">
        <title>Depth-based differentiation of microbial function through sediment-hosted aquifers and enrichment of novel symbionts in the deep terrestrial subsurface.</title>
        <authorList>
            <person name="Probst A.J."/>
            <person name="Ladd B."/>
            <person name="Jarett J.K."/>
            <person name="Geller-Mcgrath D.E."/>
            <person name="Sieber C.M.K."/>
            <person name="Emerson J.B."/>
            <person name="Anantharaman K."/>
            <person name="Thomas B.C."/>
            <person name="Malmstrom R."/>
            <person name="Stieglmeier M."/>
            <person name="Klingl A."/>
            <person name="Woyke T."/>
            <person name="Ryan C.M."/>
            <person name="Banfield J.F."/>
        </authorList>
    </citation>
    <scope>NUCLEOTIDE SEQUENCE [LARGE SCALE GENOMIC DNA]</scope>
</reference>
<protein>
    <recommendedName>
        <fullName evidence="2">Metallo-beta-lactamase domain-containing protein</fullName>
    </recommendedName>
</protein>
<dbReference type="SUPFAM" id="SSF56281">
    <property type="entry name" value="Metallo-hydrolase/oxidoreductase"/>
    <property type="match status" value="1"/>
</dbReference>
<dbReference type="InterPro" id="IPR001279">
    <property type="entry name" value="Metallo-B-lactamas"/>
</dbReference>
<dbReference type="Proteomes" id="UP000228635">
    <property type="component" value="Unassembled WGS sequence"/>
</dbReference>
<dbReference type="EMBL" id="PFBA01000010">
    <property type="protein sequence ID" value="PIT92759.1"/>
    <property type="molecule type" value="Genomic_DNA"/>
</dbReference>
<dbReference type="InterPro" id="IPR035681">
    <property type="entry name" value="ComA-like_MBL"/>
</dbReference>
<organism evidence="3 4">
    <name type="scientific">Candidatus Harrisonbacteria bacterium CG10_big_fil_rev_8_21_14_0_10_42_17</name>
    <dbReference type="NCBI Taxonomy" id="1974584"/>
    <lineage>
        <taxon>Bacteria</taxon>
        <taxon>Candidatus Harrisoniibacteriota</taxon>
    </lineage>
</organism>
<dbReference type="PANTHER" id="PTHR30619:SF1">
    <property type="entry name" value="RECOMBINATION PROTEIN 2"/>
    <property type="match status" value="1"/>
</dbReference>
<name>A0A2M6WJ13_9BACT</name>
<feature type="domain" description="Metallo-beta-lactamase" evidence="2">
    <location>
        <begin position="43"/>
        <end position="238"/>
    </location>
</feature>
<sequence>MHKAHRFVVIILVSIFLFDGYLWFRIFSLSHGETKVYFFDVGQGDSGLVVLPNNVQLLIDGGRDAAVLSNLSRVMDPTDRTIEMLMMTHPDTDHFGGLIDVLERYHVALFLGTGRIADSEVYQRLHDVLIERNIPYLFLQEGDLFSYGDVVFTVLGPSSQELLSDATNDTSLVVLMQKGEKRVLFTADIGFQNEERLVRDYDLSADILKIAHHGSRFSTSDAFLAELQPSLAVINVGENRYGHPHADVLDRLSTYSIPFYRTDQDGIVEIDFTEDSFRVFTQN</sequence>
<dbReference type="PANTHER" id="PTHR30619">
    <property type="entry name" value="DNA INTERNALIZATION/COMPETENCE PROTEIN COMEC/REC2"/>
    <property type="match status" value="1"/>
</dbReference>
<evidence type="ECO:0000256" key="1">
    <source>
        <dbReference type="SAM" id="Phobius"/>
    </source>
</evidence>
<keyword evidence="1" id="KW-0812">Transmembrane</keyword>
<keyword evidence="1" id="KW-1133">Transmembrane helix</keyword>
<evidence type="ECO:0000313" key="3">
    <source>
        <dbReference type="EMBL" id="PIT92759.1"/>
    </source>
</evidence>
<accession>A0A2M6WJ13</accession>
<proteinExistence type="predicted"/>
<keyword evidence="1" id="KW-0472">Membrane</keyword>
<dbReference type="AlphaFoldDB" id="A0A2M6WJ13"/>
<dbReference type="Pfam" id="PF00753">
    <property type="entry name" value="Lactamase_B"/>
    <property type="match status" value="1"/>
</dbReference>
<gene>
    <name evidence="3" type="ORF">COU08_00725</name>
</gene>
<dbReference type="CDD" id="cd07731">
    <property type="entry name" value="ComA-like_MBL-fold"/>
    <property type="match status" value="1"/>
</dbReference>
<evidence type="ECO:0000259" key="2">
    <source>
        <dbReference type="SMART" id="SM00849"/>
    </source>
</evidence>
<feature type="transmembrane region" description="Helical" evidence="1">
    <location>
        <begin position="7"/>
        <end position="24"/>
    </location>
</feature>
<dbReference type="SMART" id="SM00849">
    <property type="entry name" value="Lactamase_B"/>
    <property type="match status" value="1"/>
</dbReference>
<dbReference type="InterPro" id="IPR036866">
    <property type="entry name" value="RibonucZ/Hydroxyglut_hydro"/>
</dbReference>
<dbReference type="InterPro" id="IPR052159">
    <property type="entry name" value="Competence_DNA_uptake"/>
</dbReference>
<comment type="caution">
    <text evidence="3">The sequence shown here is derived from an EMBL/GenBank/DDBJ whole genome shotgun (WGS) entry which is preliminary data.</text>
</comment>